<comment type="caution">
    <text evidence="1">The sequence shown here is derived from an EMBL/GenBank/DDBJ whole genome shotgun (WGS) entry which is preliminary data.</text>
</comment>
<accession>A0ABS4VX55</accession>
<organism evidence="1 2">
    <name type="scientific">Pseudonocardia parietis</name>
    <dbReference type="NCBI Taxonomy" id="570936"/>
    <lineage>
        <taxon>Bacteria</taxon>
        <taxon>Bacillati</taxon>
        <taxon>Actinomycetota</taxon>
        <taxon>Actinomycetes</taxon>
        <taxon>Pseudonocardiales</taxon>
        <taxon>Pseudonocardiaceae</taxon>
        <taxon>Pseudonocardia</taxon>
    </lineage>
</organism>
<evidence type="ECO:0000313" key="1">
    <source>
        <dbReference type="EMBL" id="MBP2368490.1"/>
    </source>
</evidence>
<dbReference type="Proteomes" id="UP001519295">
    <property type="component" value="Unassembled WGS sequence"/>
</dbReference>
<sequence>MTREGLAARERVRAARLASLRDVIAYWPDADRNTFAGLLDRFHTDLDPFLY</sequence>
<evidence type="ECO:0000313" key="2">
    <source>
        <dbReference type="Proteomes" id="UP001519295"/>
    </source>
</evidence>
<dbReference type="InterPro" id="IPR036388">
    <property type="entry name" value="WH-like_DNA-bd_sf"/>
</dbReference>
<protein>
    <submittedName>
        <fullName evidence="1">Uncharacterized protein</fullName>
    </submittedName>
</protein>
<keyword evidence="2" id="KW-1185">Reference proteome</keyword>
<reference evidence="1 2" key="1">
    <citation type="submission" date="2021-03" db="EMBL/GenBank/DDBJ databases">
        <title>Sequencing the genomes of 1000 actinobacteria strains.</title>
        <authorList>
            <person name="Klenk H.-P."/>
        </authorList>
    </citation>
    <scope>NUCLEOTIDE SEQUENCE [LARGE SCALE GENOMIC DNA]</scope>
    <source>
        <strain evidence="1 2">DSM 45256</strain>
    </source>
</reference>
<dbReference type="Gene3D" id="1.10.10.10">
    <property type="entry name" value="Winged helix-like DNA-binding domain superfamily/Winged helix DNA-binding domain"/>
    <property type="match status" value="1"/>
</dbReference>
<proteinExistence type="predicted"/>
<name>A0ABS4VX55_9PSEU</name>
<gene>
    <name evidence="1" type="ORF">JOF36_004186</name>
</gene>
<dbReference type="EMBL" id="JAGINU010000001">
    <property type="protein sequence ID" value="MBP2368490.1"/>
    <property type="molecule type" value="Genomic_DNA"/>
</dbReference>
<dbReference type="RefSeq" id="WP_210029694.1">
    <property type="nucleotide sequence ID" value="NZ_JAGINU010000001.1"/>
</dbReference>